<proteinExistence type="predicted"/>
<evidence type="ECO:0000313" key="3">
    <source>
        <dbReference type="EMBL" id="ORZ05577.1"/>
    </source>
</evidence>
<gene>
    <name evidence="3" type="ORF">BCR41DRAFT_389602</name>
</gene>
<dbReference type="InParanoid" id="A0A1Y2GEN9"/>
<sequence length="983" mass="112824">MYESGLSPDGKKSSYEFASYKDLPTFLDIYNKLPNPYRCFFEQIREGNPCCEYYDIDWKLTTTSKGNTDPPSLEDGASPLVPSEGIDAIAQLERRVFGEFLAARNQYAPKYPITENQCRILTSSTHKKISLHVMIPTYTFENNHRHLWTFLLDFFKDIKADQDQNEGNLLKYIDSGVYSRSRSIRCLGSSKRRDITRRFIRTPWHQPSMHALDAEFFITNVQPNSIKVEKSPAADRFSRRQRNQIPSTSAALGDASRDMTLPHQLSVSVVSDAVHRIFAQHKHANLYRIQYDGQGGIYKLQRVQSGQCDVCKRRHDNENGYLQVSRNGRVTLYCYRAIAEGLSRNILVGELDFGEKIVLRQHLATLDTDQHLHPGEVYASPYIKYHKSPMSLLIRSETGTGKTTFLEQFIQMNPKLTYLAISPRQTLASSLEKRLGFKSYLDFPSTYIKGQKIVIQAESLHKLDLAYYTMDVVLVLDEVSSIFDQMTSVATMRGFHKANNDILRDFIKVSRKVIALDADLTDRDVQVIKELRDDVHIIHNTFKPQQGDLVSLYENEASLKLKVINLVKSGKKVWICSTQKAEDAESLHSELKIWGSLGFGLDCNMQHFDYVAGFFMSQSKVNVETCRQMLRRVRHVQQKEYLVYISNSINNLPTTHNEIVKYLCSQEVQIKGCAMDTNGFPLDLRVGQGPGVKHDVGDIYYTIFINALIKKHLSMNDFLQRFIAQMVQAGCRVVGLSNQPKDLKVSESLKQRTATLLQAKYTGISEAKVIDYEELLRLETRSDLSTEEYYAVQKFRIMDAYGIEDPSILTPEWVQTYSNPKEMKVFQNLRALKNDPELKMTKQSDSYPLGKDQERRDTGAILHRLHHSKYTKLKYAKDILFACGYDSPFDPKCRASTALKSSLDEQWESLSSNMRNICTQLLIPYPSHSNWNFRNRQNFVNSVLNEVFGIHIVGTNKKATSYHIKYMREVGKNWEGFFNDGTK</sequence>
<dbReference type="AlphaFoldDB" id="A0A1Y2GEN9"/>
<dbReference type="Pfam" id="PF02399">
    <property type="entry name" value="Herpes_ori_bp"/>
    <property type="match status" value="1"/>
</dbReference>
<evidence type="ECO:0000259" key="2">
    <source>
        <dbReference type="SMART" id="SM00382"/>
    </source>
</evidence>
<accession>A0A1Y2GEN9</accession>
<dbReference type="GO" id="GO:0005524">
    <property type="term" value="F:ATP binding"/>
    <property type="evidence" value="ECO:0007669"/>
    <property type="project" value="InterPro"/>
</dbReference>
<dbReference type="InterPro" id="IPR003450">
    <property type="entry name" value="Replication_origin-bd"/>
</dbReference>
<name>A0A1Y2GEN9_9FUNG</name>
<keyword evidence="4" id="KW-1185">Reference proteome</keyword>
<dbReference type="InterPro" id="IPR027417">
    <property type="entry name" value="P-loop_NTPase"/>
</dbReference>
<comment type="caution">
    <text evidence="3">The sequence shown here is derived from an EMBL/GenBank/DDBJ whole genome shotgun (WGS) entry which is preliminary data.</text>
</comment>
<feature type="compositionally biased region" description="Basic and acidic residues" evidence="1">
    <location>
        <begin position="229"/>
        <end position="238"/>
    </location>
</feature>
<feature type="domain" description="AAA+ ATPase" evidence="2">
    <location>
        <begin position="388"/>
        <end position="520"/>
    </location>
</feature>
<evidence type="ECO:0000256" key="1">
    <source>
        <dbReference type="SAM" id="MobiDB-lite"/>
    </source>
</evidence>
<dbReference type="STRING" id="64571.A0A1Y2GEN9"/>
<reference evidence="3 4" key="1">
    <citation type="submission" date="2016-07" db="EMBL/GenBank/DDBJ databases">
        <title>Pervasive Adenine N6-methylation of Active Genes in Fungi.</title>
        <authorList>
            <consortium name="DOE Joint Genome Institute"/>
            <person name="Mondo S.J."/>
            <person name="Dannebaum R.O."/>
            <person name="Kuo R.C."/>
            <person name="Labutti K."/>
            <person name="Haridas S."/>
            <person name="Kuo A."/>
            <person name="Salamov A."/>
            <person name="Ahrendt S.R."/>
            <person name="Lipzen A."/>
            <person name="Sullivan W."/>
            <person name="Andreopoulos W.B."/>
            <person name="Clum A."/>
            <person name="Lindquist E."/>
            <person name="Daum C."/>
            <person name="Ramamoorthy G.K."/>
            <person name="Gryganskyi A."/>
            <person name="Culley D."/>
            <person name="Magnuson J.K."/>
            <person name="James T.Y."/>
            <person name="O'Malley M.A."/>
            <person name="Stajich J.E."/>
            <person name="Spatafora J.W."/>
            <person name="Visel A."/>
            <person name="Grigoriev I.V."/>
        </authorList>
    </citation>
    <scope>NUCLEOTIDE SEQUENCE [LARGE SCALE GENOMIC DNA]</scope>
    <source>
        <strain evidence="3 4">NRRL 3116</strain>
    </source>
</reference>
<dbReference type="OrthoDB" id="2373574at2759"/>
<dbReference type="SUPFAM" id="SSF52540">
    <property type="entry name" value="P-loop containing nucleoside triphosphate hydrolases"/>
    <property type="match status" value="1"/>
</dbReference>
<dbReference type="RefSeq" id="XP_021877151.1">
    <property type="nucleotide sequence ID" value="XM_022028144.1"/>
</dbReference>
<dbReference type="EMBL" id="MCFF01000050">
    <property type="protein sequence ID" value="ORZ05577.1"/>
    <property type="molecule type" value="Genomic_DNA"/>
</dbReference>
<organism evidence="3 4">
    <name type="scientific">Lobosporangium transversale</name>
    <dbReference type="NCBI Taxonomy" id="64571"/>
    <lineage>
        <taxon>Eukaryota</taxon>
        <taxon>Fungi</taxon>
        <taxon>Fungi incertae sedis</taxon>
        <taxon>Mucoromycota</taxon>
        <taxon>Mortierellomycotina</taxon>
        <taxon>Mortierellomycetes</taxon>
        <taxon>Mortierellales</taxon>
        <taxon>Mortierellaceae</taxon>
        <taxon>Lobosporangium</taxon>
    </lineage>
</organism>
<dbReference type="SMART" id="SM00382">
    <property type="entry name" value="AAA"/>
    <property type="match status" value="1"/>
</dbReference>
<dbReference type="GO" id="GO:0003688">
    <property type="term" value="F:DNA replication origin binding"/>
    <property type="evidence" value="ECO:0007669"/>
    <property type="project" value="InterPro"/>
</dbReference>
<dbReference type="GO" id="GO:0006260">
    <property type="term" value="P:DNA replication"/>
    <property type="evidence" value="ECO:0007669"/>
    <property type="project" value="InterPro"/>
</dbReference>
<dbReference type="GeneID" id="33569987"/>
<protein>
    <submittedName>
        <fullName evidence="3">Origin of replication binding protein-domain-containing protein</fullName>
    </submittedName>
</protein>
<feature type="region of interest" description="Disordered" evidence="1">
    <location>
        <begin position="229"/>
        <end position="251"/>
    </location>
</feature>
<dbReference type="Proteomes" id="UP000193648">
    <property type="component" value="Unassembled WGS sequence"/>
</dbReference>
<dbReference type="InterPro" id="IPR003593">
    <property type="entry name" value="AAA+_ATPase"/>
</dbReference>
<evidence type="ECO:0000313" key="4">
    <source>
        <dbReference type="Proteomes" id="UP000193648"/>
    </source>
</evidence>